<dbReference type="Pfam" id="PF10385">
    <property type="entry name" value="RNA_pol_Rpb2_45"/>
    <property type="match status" value="1"/>
</dbReference>
<dbReference type="InterPro" id="IPR019462">
    <property type="entry name" value="DNA-dir_RNA_pol_bsu_external_1"/>
</dbReference>
<comment type="function">
    <text evidence="8 10">DNA-dependent RNA polymerase catalyzes the transcription of DNA into RNA using the four ribonucleoside triphosphates as substrates.</text>
</comment>
<dbReference type="InterPro" id="IPR010243">
    <property type="entry name" value="RNA_pol_bsu_bac"/>
</dbReference>
<comment type="similarity">
    <text evidence="1">In the N-terminal section; belongs to the RNA polymerase beta chain family.</text>
</comment>
<feature type="coiled-coil region" evidence="11">
    <location>
        <begin position="962"/>
        <end position="993"/>
    </location>
</feature>
<protein>
    <recommendedName>
        <fullName evidence="8 10">DNA-directed RNA polymerase subunit beta</fullName>
        <shortName evidence="8">RNAP subunit beta</shortName>
        <ecNumber evidence="8 10">2.7.7.6</ecNumber>
    </recommendedName>
    <alternativeName>
        <fullName evidence="8">RNA polymerase subunit beta</fullName>
    </alternativeName>
    <alternativeName>
        <fullName evidence="8">Transcriptase subunit beta</fullName>
    </alternativeName>
</protein>
<dbReference type="GO" id="GO:0003899">
    <property type="term" value="F:DNA-directed RNA polymerase activity"/>
    <property type="evidence" value="ECO:0007669"/>
    <property type="project" value="UniProtKB-UniRule"/>
</dbReference>
<dbReference type="InterPro" id="IPR042107">
    <property type="entry name" value="DNA-dir_RNA_pol_bsu_ext_1_sf"/>
</dbReference>
<dbReference type="Gene3D" id="2.30.150.10">
    <property type="entry name" value="DNA-directed RNA polymerase, beta subunit, external 1 domain"/>
    <property type="match status" value="1"/>
</dbReference>
<evidence type="ECO:0000256" key="11">
    <source>
        <dbReference type="SAM" id="Coils"/>
    </source>
</evidence>
<dbReference type="InterPro" id="IPR015712">
    <property type="entry name" value="DNA-dir_RNA_pol_su2"/>
</dbReference>
<evidence type="ECO:0000256" key="9">
    <source>
        <dbReference type="RuleBase" id="RU000434"/>
    </source>
</evidence>
<dbReference type="Pfam" id="PF04563">
    <property type="entry name" value="RNA_pol_Rpb2_1"/>
    <property type="match status" value="1"/>
</dbReference>
<dbReference type="InterPro" id="IPR007641">
    <property type="entry name" value="RNA_pol_Rpb2_7"/>
</dbReference>
<evidence type="ECO:0000259" key="13">
    <source>
        <dbReference type="Pfam" id="PF04560"/>
    </source>
</evidence>
<keyword evidence="4 8" id="KW-0808">Transferase</keyword>
<comment type="similarity">
    <text evidence="8 9">Belongs to the RNA polymerase beta chain family.</text>
</comment>
<dbReference type="Gene3D" id="2.40.270.10">
    <property type="entry name" value="DNA-directed RNA polymerase, subunit 2, domain 6"/>
    <property type="match status" value="2"/>
</dbReference>
<dbReference type="OrthoDB" id="9803954at2"/>
<feature type="domain" description="DNA-directed RNA polymerase subunit 2 hybrid-binding" evidence="12">
    <location>
        <begin position="741"/>
        <end position="1300"/>
    </location>
</feature>
<evidence type="ECO:0000256" key="4">
    <source>
        <dbReference type="ARBA" id="ARBA00022679"/>
    </source>
</evidence>
<keyword evidence="3 8" id="KW-0240">DNA-directed RNA polymerase</keyword>
<evidence type="ECO:0000259" key="14">
    <source>
        <dbReference type="Pfam" id="PF04561"/>
    </source>
</evidence>
<dbReference type="InterPro" id="IPR007644">
    <property type="entry name" value="RNA_pol_bsu_protrusion"/>
</dbReference>
<evidence type="ECO:0000256" key="8">
    <source>
        <dbReference type="HAMAP-Rule" id="MF_01321"/>
    </source>
</evidence>
<evidence type="ECO:0000256" key="5">
    <source>
        <dbReference type="ARBA" id="ARBA00022695"/>
    </source>
</evidence>
<comment type="catalytic activity">
    <reaction evidence="7 8 10">
        <text>RNA(n) + a ribonucleoside 5'-triphosphate = RNA(n+1) + diphosphate</text>
        <dbReference type="Rhea" id="RHEA:21248"/>
        <dbReference type="Rhea" id="RHEA-COMP:14527"/>
        <dbReference type="Rhea" id="RHEA-COMP:17342"/>
        <dbReference type="ChEBI" id="CHEBI:33019"/>
        <dbReference type="ChEBI" id="CHEBI:61557"/>
        <dbReference type="ChEBI" id="CHEBI:140395"/>
        <dbReference type="EC" id="2.7.7.6"/>
    </reaction>
</comment>
<evidence type="ECO:0000256" key="2">
    <source>
        <dbReference type="ARBA" id="ARBA00009839"/>
    </source>
</evidence>
<dbReference type="EC" id="2.7.7.6" evidence="8 10"/>
<dbReference type="Gene3D" id="3.90.1110.10">
    <property type="entry name" value="RNA polymerase Rpb2, domain 2"/>
    <property type="match status" value="2"/>
</dbReference>
<keyword evidence="6 8" id="KW-0804">Transcription</keyword>
<evidence type="ECO:0000259" key="12">
    <source>
        <dbReference type="Pfam" id="PF00562"/>
    </source>
</evidence>
<gene>
    <name evidence="8 18" type="primary">rpoB</name>
    <name evidence="18" type="ORF">GL300_06325</name>
</gene>
<evidence type="ECO:0000313" key="19">
    <source>
        <dbReference type="Proteomes" id="UP000449846"/>
    </source>
</evidence>
<dbReference type="RefSeq" id="WP_155038768.1">
    <property type="nucleotide sequence ID" value="NZ_JBHGCD010000039.1"/>
</dbReference>
<reference evidence="18 19" key="1">
    <citation type="submission" date="2019-11" db="EMBL/GenBank/DDBJ databases">
        <authorList>
            <person name="Dong K."/>
        </authorList>
    </citation>
    <scope>NUCLEOTIDE SEQUENCE [LARGE SCALE GENOMIC DNA]</scope>
    <source>
        <strain evidence="18 19">NBRC 112902</strain>
    </source>
</reference>
<dbReference type="Pfam" id="PF04561">
    <property type="entry name" value="RNA_pol_Rpb2_2"/>
    <property type="match status" value="2"/>
</dbReference>
<evidence type="ECO:0000259" key="15">
    <source>
        <dbReference type="Pfam" id="PF04563"/>
    </source>
</evidence>
<dbReference type="Gene3D" id="2.40.50.100">
    <property type="match status" value="1"/>
</dbReference>
<keyword evidence="5 8" id="KW-0548">Nucleotidyltransferase</keyword>
<evidence type="ECO:0000313" key="18">
    <source>
        <dbReference type="EMBL" id="MTH58826.1"/>
    </source>
</evidence>
<feature type="domain" description="DNA-directed RNA polymerase beta subunit external 1" evidence="17">
    <location>
        <begin position="615"/>
        <end position="680"/>
    </location>
</feature>
<dbReference type="Gene3D" id="3.90.1100.10">
    <property type="match status" value="2"/>
</dbReference>
<evidence type="ECO:0000259" key="17">
    <source>
        <dbReference type="Pfam" id="PF10385"/>
    </source>
</evidence>
<evidence type="ECO:0000256" key="3">
    <source>
        <dbReference type="ARBA" id="ARBA00022478"/>
    </source>
</evidence>
<dbReference type="PANTHER" id="PTHR20856">
    <property type="entry name" value="DNA-DIRECTED RNA POLYMERASE I SUBUNIT 2"/>
    <property type="match status" value="1"/>
</dbReference>
<dbReference type="GO" id="GO:0003677">
    <property type="term" value="F:DNA binding"/>
    <property type="evidence" value="ECO:0007669"/>
    <property type="project" value="UniProtKB-UniRule"/>
</dbReference>
<dbReference type="Pfam" id="PF04560">
    <property type="entry name" value="RNA_pol_Rpb2_7"/>
    <property type="match status" value="1"/>
</dbReference>
<evidence type="ECO:0000256" key="7">
    <source>
        <dbReference type="ARBA" id="ARBA00048552"/>
    </source>
</evidence>
<dbReference type="EMBL" id="WMIG01000002">
    <property type="protein sequence ID" value="MTH58826.1"/>
    <property type="molecule type" value="Genomic_DNA"/>
</dbReference>
<name>A0A844HGH4_9RHOB</name>
<dbReference type="HAMAP" id="MF_01321">
    <property type="entry name" value="RNApol_bact_RpoB"/>
    <property type="match status" value="1"/>
</dbReference>
<dbReference type="InterPro" id="IPR007645">
    <property type="entry name" value="RNA_pol_Rpb2_3"/>
</dbReference>
<feature type="domain" description="RNA polymerase Rpb2" evidence="14">
    <location>
        <begin position="373"/>
        <end position="478"/>
    </location>
</feature>
<dbReference type="CDD" id="cd00653">
    <property type="entry name" value="RNA_pol_B_RPB2"/>
    <property type="match status" value="1"/>
</dbReference>
<sequence length="1382" mass="153684">MAQAYVGQKRIRRYYGNIREVLEMPNLIEVQKSSYDLFLRSGEAEGHQDGEGINGVFQSVFPIKDFNETATLEFVKYELERPKYDVDECQARDMTYAAPLKVTLRLIVFDVDENSGAKSVKDIKEQDVYMGDMPLMTQNGTFIVNGTERVVVSQMHRSPGVFFDHDRGKTHSSGKLLFACRIIPYRGSWLDFEFDAKDLVFARIDRRRKLPVTTLLYALGMDQEGIMDAFYDTVDYKLQRAGKGQDAGWVTKFFPERVRGTRPTYDLVNADTGEVITKAGEKVTPRLVKQLAEKGPLNLLLPFEKIVGRFVAKDIVNDDTGFIYAEAGDEITLEYGRDGEISGGLLKVLMDNGITEIPVLDIDHVNVGPYIRNTMAADKNMSRDGALMDIYRVMRPGEPPTVEAASTLFDSLFFDSERYDLSAVGRVKMNMRLDLDAPDTQRTLRKDDIKACIRGLVELRDGKGEIDDIDHLGNRRVRSVGELMENQYRIGLLRMERAIRERMSGVEIDTVMPQDLINAKPAAAAVREFFGSSQLSQFMDQTNPLSEVTHKRRLSALGPGGLTRERAGFEVRDVHPTHYGRMCPIETPEGQNIGLINSLATFARVNKYGFIETPYRKVIEGHVTDDVVYMSATEEMRHTVAQANATLDENGKFVDELISTRQAGDFMLNPVDAVDLIDVSPKQLVSVAAALIPFLENDDANRALMGSNMQRQAVPLLRAEAPFVGTGMEATVARDSGAAIMARRGGIIDQVDAQRIVVRATEDLGAGDAGVDIYRLRKFKRSNQSSTINQRPIVKVGDSVVKNQVIADGPSTDQGELAIGRNVVVAFMPWNGYNYEDSILISERIHRDDVFTSIHIDEYEVAARDTKLGPEEITRDIPNVGEEALRNLDEAGIVYIGAEVGPGDILVGKITPKGESPMTPEEKLLRAIFGEKASDVRDTSLRLPPGAYGTIVEVRVFNRHGVDKDERALQIEREEVERLARDRDDELAILERNIYARLKTLIMGREVVKGPKGIKSGSAVNDDLLGQLSRGQWWQLAVADEETAKEVEALNQQFDMLKRALDNRFDDKVEKVRQGDDLPPGVMKMVKVFVAVKRKLQAGDKMAGRHGNKGVVSKVVPIEDMPFLADGTPVDLVLNPLGVPSRMNVGQILETHMGWASRGLGIKIDEALEDYRRNGDMTPVREAMKNGYGDELYAQQFETLDDETLREHANAVRGGVPIATPVFDGAKEADVNDALRRAGFDTSGQSVVFDGRSGEQFARKVTVGAKYVLKLHHLVDDKMHARSTGPYSLVTQQPLGGKAQFGGQRLGEMEVWALEAYGAAYTLQEMLTVKSDDVAGRTKVYESIVKGEDNFEAGVPESFNVLVKEVRGLGLNMELLDAEDEE</sequence>
<dbReference type="InterPro" id="IPR007642">
    <property type="entry name" value="RNA_pol_Rpb2_2"/>
</dbReference>
<feature type="domain" description="RNA polymerase Rpb2" evidence="13">
    <location>
        <begin position="1302"/>
        <end position="1376"/>
    </location>
</feature>
<dbReference type="GO" id="GO:0006351">
    <property type="term" value="P:DNA-templated transcription"/>
    <property type="evidence" value="ECO:0007669"/>
    <property type="project" value="UniProtKB-UniRule"/>
</dbReference>
<evidence type="ECO:0000256" key="10">
    <source>
        <dbReference type="RuleBase" id="RU363031"/>
    </source>
</evidence>
<dbReference type="InterPro" id="IPR014724">
    <property type="entry name" value="RNA_pol_RPB2_OB-fold"/>
</dbReference>
<dbReference type="NCBIfam" id="TIGR02013">
    <property type="entry name" value="rpoB"/>
    <property type="match status" value="1"/>
</dbReference>
<dbReference type="NCBIfam" id="NF001616">
    <property type="entry name" value="PRK00405.1"/>
    <property type="match status" value="1"/>
</dbReference>
<dbReference type="PROSITE" id="PS01166">
    <property type="entry name" value="RNA_POL_BETA"/>
    <property type="match status" value="1"/>
</dbReference>
<dbReference type="InterPro" id="IPR037033">
    <property type="entry name" value="DNA-dir_RNAP_su2_hyb_sf"/>
</dbReference>
<dbReference type="Pfam" id="PF04565">
    <property type="entry name" value="RNA_pol_Rpb2_3"/>
    <property type="match status" value="1"/>
</dbReference>
<feature type="domain" description="RNA polymerase beta subunit protrusion" evidence="15">
    <location>
        <begin position="27"/>
        <end position="521"/>
    </location>
</feature>
<comment type="similarity">
    <text evidence="2">In the C-terminal section; belongs to the RNA polymerase beta' chain family.</text>
</comment>
<dbReference type="InterPro" id="IPR007121">
    <property type="entry name" value="RNA_pol_bsu_CS"/>
</dbReference>
<accession>A0A844HGH4</accession>
<dbReference type="Pfam" id="PF00562">
    <property type="entry name" value="RNA_pol_Rpb2_6"/>
    <property type="match status" value="1"/>
</dbReference>
<feature type="domain" description="RNA polymerase Rpb2" evidence="16">
    <location>
        <begin position="537"/>
        <end position="605"/>
    </location>
</feature>
<dbReference type="Proteomes" id="UP000449846">
    <property type="component" value="Unassembled WGS sequence"/>
</dbReference>
<feature type="domain" description="RNA polymerase Rpb2" evidence="14">
    <location>
        <begin position="181"/>
        <end position="239"/>
    </location>
</feature>
<dbReference type="SUPFAM" id="SSF64484">
    <property type="entry name" value="beta and beta-prime subunits of DNA dependent RNA-polymerase"/>
    <property type="match status" value="1"/>
</dbReference>
<evidence type="ECO:0000256" key="6">
    <source>
        <dbReference type="ARBA" id="ARBA00023163"/>
    </source>
</evidence>
<keyword evidence="19" id="KW-1185">Reference proteome</keyword>
<comment type="caution">
    <text evidence="18">The sequence shown here is derived from an EMBL/GenBank/DDBJ whole genome shotgun (WGS) entry which is preliminary data.</text>
</comment>
<dbReference type="Gene3D" id="3.90.1800.10">
    <property type="entry name" value="RNA polymerase alpha subunit dimerisation domain"/>
    <property type="match status" value="1"/>
</dbReference>
<dbReference type="InterPro" id="IPR037034">
    <property type="entry name" value="RNA_pol_Rpb2_2_sf"/>
</dbReference>
<dbReference type="Gene3D" id="2.40.50.150">
    <property type="match status" value="1"/>
</dbReference>
<dbReference type="InterPro" id="IPR007120">
    <property type="entry name" value="DNA-dir_RNAP_su2_dom"/>
</dbReference>
<dbReference type="GO" id="GO:0032549">
    <property type="term" value="F:ribonucleoside binding"/>
    <property type="evidence" value="ECO:0007669"/>
    <property type="project" value="InterPro"/>
</dbReference>
<evidence type="ECO:0000256" key="1">
    <source>
        <dbReference type="ARBA" id="ARBA00007616"/>
    </source>
</evidence>
<comment type="subunit">
    <text evidence="8 10">The RNAP catalytic core consists of 2 alpha, 1 beta, 1 beta' and 1 omega subunit. When a sigma factor is associated with the core the holoenzyme is formed, which can initiate transcription.</text>
</comment>
<evidence type="ECO:0000259" key="16">
    <source>
        <dbReference type="Pfam" id="PF04565"/>
    </source>
</evidence>
<organism evidence="18 19">
    <name type="scientific">Paracoccus litorisediminis</name>
    <dbReference type="NCBI Taxonomy" id="2006130"/>
    <lineage>
        <taxon>Bacteria</taxon>
        <taxon>Pseudomonadati</taxon>
        <taxon>Pseudomonadota</taxon>
        <taxon>Alphaproteobacteria</taxon>
        <taxon>Rhodobacterales</taxon>
        <taxon>Paracoccaceae</taxon>
        <taxon>Paracoccus</taxon>
    </lineage>
</organism>
<keyword evidence="11" id="KW-0175">Coiled coil</keyword>
<dbReference type="GO" id="GO:0000428">
    <property type="term" value="C:DNA-directed RNA polymerase complex"/>
    <property type="evidence" value="ECO:0007669"/>
    <property type="project" value="UniProtKB-KW"/>
</dbReference>
<dbReference type="FunFam" id="3.90.1800.10:FF:000001">
    <property type="entry name" value="DNA-directed RNA polymerase subunit beta"/>
    <property type="match status" value="1"/>
</dbReference>
<proteinExistence type="inferred from homology"/>